<gene>
    <name evidence="2" type="ORF">JKF63_04142</name>
</gene>
<accession>A0A836IB43</accession>
<reference evidence="2 3" key="1">
    <citation type="submission" date="2021-02" db="EMBL/GenBank/DDBJ databases">
        <title>Porcisia hertigi Genome sequencing and assembly.</title>
        <authorList>
            <person name="Almutairi H."/>
            <person name="Gatherer D."/>
        </authorList>
    </citation>
    <scope>NUCLEOTIDE SEQUENCE [LARGE SCALE GENOMIC DNA]</scope>
    <source>
        <strain evidence="2 3">C119</strain>
    </source>
</reference>
<dbReference type="EMBL" id="JAFJZO010000026">
    <property type="protein sequence ID" value="KAG5501872.1"/>
    <property type="molecule type" value="Genomic_DNA"/>
</dbReference>
<evidence type="ECO:0000313" key="3">
    <source>
        <dbReference type="Proteomes" id="UP000674318"/>
    </source>
</evidence>
<keyword evidence="3" id="KW-1185">Reference proteome</keyword>
<comment type="caution">
    <text evidence="2">The sequence shown here is derived from an EMBL/GenBank/DDBJ whole genome shotgun (WGS) entry which is preliminary data.</text>
</comment>
<evidence type="ECO:0000256" key="1">
    <source>
        <dbReference type="SAM" id="MobiDB-lite"/>
    </source>
</evidence>
<dbReference type="AlphaFoldDB" id="A0A836IB43"/>
<feature type="region of interest" description="Disordered" evidence="1">
    <location>
        <begin position="254"/>
        <end position="316"/>
    </location>
</feature>
<sequence length="781" mass="83694">MLNQRLVVSWTVMLCSHRSRRPFTRSAFSSHSLRPSCSSHAAMCCVHASTRHYSSPSSVVRHASTISSGISDAPTSAAPWERLVHLVTGWPSPEERIFSLESTDAPALASAADVSAALPAIRELWLSTYHPAFCCGEGCNGHDASALAASDVGAQKEHHRLLPEEADSLPLLVQTLGRIAAALQSWIVQTTETSAAMTAFGQEGGSLRLEDLHVWLAEVQALLLFIGRHHLRFLMPAAFASKLLSLDALRMTEKPTVHRSADPSKSSAARNSEAEKPRDAPAHADWPSGNGEHEALVSHASGGPPAAINTKNSGPATLRRLSRRKEERILHMVPPLPAEELLRVVVLVEAARTILDVARPCALASGVRAEVYSVLLSVVCVSEQLTSATLASLTTCLARCVDSYATSQQLSAVTRPSREPEAMLGEHGLSDDVRTLPSFLRCVSFNAGECGERASLLVLPSPIERQEAAQLERLRGGLSTHLRPTAVLHHFRVLANVMQHRLAETLYDAETGRGIHEAHRETERSVNRDAAFLTHATGAARVAKETRVESGLLGLLTLEQRKASSATTSGGTESTALSRPRRRRHTVAEIRSAADGGHVGEGNSSLGGNADGDFSHVSHNRAPLPRPTSSDSLENMVANHRECNAAANTARVYFTDLAEVCSAMAAIGFHGDGTAAEEPMWRHAVEFACSEIVATADARDAADAAVCAGDGDAAVLAANREVVIHQVLQDARDVCFALDRVGYLSGYDLIMETLVRCGFLCEAIPAPSAGRRSMKRIPSLV</sequence>
<feature type="region of interest" description="Disordered" evidence="1">
    <location>
        <begin position="561"/>
        <end position="632"/>
    </location>
</feature>
<dbReference type="KEGG" id="phet:94290212"/>
<feature type="compositionally biased region" description="Basic and acidic residues" evidence="1">
    <location>
        <begin position="272"/>
        <end position="282"/>
    </location>
</feature>
<dbReference type="RefSeq" id="XP_067756319.1">
    <property type="nucleotide sequence ID" value="XM_067900135.1"/>
</dbReference>
<feature type="compositionally biased region" description="Low complexity" evidence="1">
    <location>
        <begin position="563"/>
        <end position="576"/>
    </location>
</feature>
<protein>
    <submittedName>
        <fullName evidence="2">Uncharacterized protein</fullName>
    </submittedName>
</protein>
<dbReference type="OrthoDB" id="273889at2759"/>
<evidence type="ECO:0000313" key="2">
    <source>
        <dbReference type="EMBL" id="KAG5501872.1"/>
    </source>
</evidence>
<organism evidence="2 3">
    <name type="scientific">Porcisia hertigi</name>
    <dbReference type="NCBI Taxonomy" id="2761500"/>
    <lineage>
        <taxon>Eukaryota</taxon>
        <taxon>Discoba</taxon>
        <taxon>Euglenozoa</taxon>
        <taxon>Kinetoplastea</taxon>
        <taxon>Metakinetoplastina</taxon>
        <taxon>Trypanosomatida</taxon>
        <taxon>Trypanosomatidae</taxon>
        <taxon>Leishmaniinae</taxon>
        <taxon>Porcisia</taxon>
    </lineage>
</organism>
<proteinExistence type="predicted"/>
<dbReference type="GeneID" id="94290212"/>
<dbReference type="Proteomes" id="UP000674318">
    <property type="component" value="Unassembled WGS sequence"/>
</dbReference>
<name>A0A836IB43_9TRYP</name>